<dbReference type="Gene3D" id="3.40.1080.10">
    <property type="entry name" value="Glutaconate Coenzyme A-transferase"/>
    <property type="match status" value="1"/>
</dbReference>
<organism evidence="2 3">
    <name type="scientific">Novosphingobium indicum</name>
    <dbReference type="NCBI Taxonomy" id="462949"/>
    <lineage>
        <taxon>Bacteria</taxon>
        <taxon>Pseudomonadati</taxon>
        <taxon>Pseudomonadota</taxon>
        <taxon>Alphaproteobacteria</taxon>
        <taxon>Sphingomonadales</taxon>
        <taxon>Sphingomonadaceae</taxon>
        <taxon>Novosphingobium</taxon>
    </lineage>
</organism>
<dbReference type="Proteomes" id="UP000605099">
    <property type="component" value="Unassembled WGS sequence"/>
</dbReference>
<dbReference type="Gene3D" id="3.30.750.70">
    <property type="entry name" value="4-hydroxybutyrate coenzyme like domains"/>
    <property type="match status" value="1"/>
</dbReference>
<accession>A0ABQ2JQL0</accession>
<dbReference type="Pfam" id="PF13336">
    <property type="entry name" value="AcetylCoA_hyd_C"/>
    <property type="match status" value="1"/>
</dbReference>
<dbReference type="InterPro" id="IPR046433">
    <property type="entry name" value="ActCoA_hydro"/>
</dbReference>
<keyword evidence="2" id="KW-0378">Hydrolase</keyword>
<comment type="caution">
    <text evidence="2">The sequence shown here is derived from an EMBL/GenBank/DDBJ whole genome shotgun (WGS) entry which is preliminary data.</text>
</comment>
<sequence>MTHRFANADDMARWIVGEVGHDLRMALPLGIGKGTHIANALYALVQEDRSIELDIFTALTLERPHASSELEGRFLEPFADRHFAGYVELDYARDLRAKRLPDNVHVTEFFLNSAVWLSTPQVQQAYVSVNYSAAARDVILARPINVLAQLVAVDESGPTPRYSLASNPDVTLDILPELEARRGNGAPFLFVAQVNRDMPFMPGTAEIDVSRFDAVLDDPSVEFPVFAAPRRPVSTAEYVAGLHAASLVKDGGTLQIGIGSLGDAVTYALILRHRHNALFRSLMGSLTDEPRETEPFEQGLYGASEMFVDGFLELYDAGILKRRSQAGPVLHAAFFVGSRGFYDRLKAMPEEKRADFDMTAVSFTNALYGDEPQKRADRVHARFINNAMKADVLGAAQSDTLGDGRVVSGVGGQHDFVEQAIALRGANSILMLNATRTKDDAVESNVVWQLDRTTIPRHMRDVIITEYGVARLKGANDADCIRRMSAITDARFAADLAERSEKAGKVGPIDKTAWQANTPERLEAVLADARSKGFFPDFPFGSDFTEEEQTALRALGKLKEKGNAKGALARTALAGLGYRLDAKEAAALGRLGLGTGAADRVYRLLLAGAWKEVGPAKRG</sequence>
<dbReference type="InterPro" id="IPR038460">
    <property type="entry name" value="AcetylCoA_hyd_C_sf"/>
</dbReference>
<protein>
    <submittedName>
        <fullName evidence="2">Acetyl-CoA hydrolase</fullName>
    </submittedName>
</protein>
<dbReference type="InterPro" id="IPR026888">
    <property type="entry name" value="AcetylCoA_hyd_C"/>
</dbReference>
<dbReference type="PANTHER" id="PTHR21432">
    <property type="entry name" value="ACETYL-COA HYDROLASE-RELATED"/>
    <property type="match status" value="1"/>
</dbReference>
<evidence type="ECO:0000313" key="3">
    <source>
        <dbReference type="Proteomes" id="UP000605099"/>
    </source>
</evidence>
<dbReference type="EMBL" id="BMLK01000010">
    <property type="protein sequence ID" value="GGN51553.1"/>
    <property type="molecule type" value="Genomic_DNA"/>
</dbReference>
<gene>
    <name evidence="2" type="ORF">GCM10011349_24190</name>
</gene>
<proteinExistence type="predicted"/>
<dbReference type="GO" id="GO:0016787">
    <property type="term" value="F:hydrolase activity"/>
    <property type="evidence" value="ECO:0007669"/>
    <property type="project" value="UniProtKB-KW"/>
</dbReference>
<dbReference type="PANTHER" id="PTHR21432:SF20">
    <property type="entry name" value="ACETYL-COA HYDROLASE"/>
    <property type="match status" value="1"/>
</dbReference>
<dbReference type="Gene3D" id="3.40.1080.20">
    <property type="entry name" value="Acetyl-CoA hydrolase/transferase C-terminal domain"/>
    <property type="match status" value="1"/>
</dbReference>
<dbReference type="SUPFAM" id="SSF100950">
    <property type="entry name" value="NagB/RpiA/CoA transferase-like"/>
    <property type="match status" value="1"/>
</dbReference>
<evidence type="ECO:0000259" key="1">
    <source>
        <dbReference type="Pfam" id="PF13336"/>
    </source>
</evidence>
<dbReference type="InterPro" id="IPR037171">
    <property type="entry name" value="NagB/RpiA_transferase-like"/>
</dbReference>
<feature type="domain" description="Acetyl-CoA hydrolase/transferase C-terminal" evidence="1">
    <location>
        <begin position="337"/>
        <end position="498"/>
    </location>
</feature>
<name>A0ABQ2JQL0_9SPHN</name>
<reference evidence="3" key="1">
    <citation type="journal article" date="2019" name="Int. J. Syst. Evol. Microbiol.">
        <title>The Global Catalogue of Microorganisms (GCM) 10K type strain sequencing project: providing services to taxonomists for standard genome sequencing and annotation.</title>
        <authorList>
            <consortium name="The Broad Institute Genomics Platform"/>
            <consortium name="The Broad Institute Genome Sequencing Center for Infectious Disease"/>
            <person name="Wu L."/>
            <person name="Ma J."/>
        </authorList>
    </citation>
    <scope>NUCLEOTIDE SEQUENCE [LARGE SCALE GENOMIC DNA]</scope>
    <source>
        <strain evidence="3">CGMCC 1.6784</strain>
    </source>
</reference>
<keyword evidence="3" id="KW-1185">Reference proteome</keyword>
<evidence type="ECO:0000313" key="2">
    <source>
        <dbReference type="EMBL" id="GGN51553.1"/>
    </source>
</evidence>